<reference evidence="7" key="2">
    <citation type="submission" date="2016-11" db="EMBL/GenBank/DDBJ databases">
        <authorList>
            <person name="Jaros S."/>
            <person name="Januszkiewicz K."/>
            <person name="Wedrychowicz H."/>
        </authorList>
    </citation>
    <scope>NUCLEOTIDE SEQUENCE [LARGE SCALE GENOMIC DNA]</scope>
    <source>
        <strain evidence="7">ACA-DC 1533</strain>
    </source>
</reference>
<keyword evidence="4" id="KW-0862">Zinc</keyword>
<dbReference type="InterPro" id="IPR003000">
    <property type="entry name" value="Sirtuin"/>
</dbReference>
<evidence type="ECO:0000256" key="2">
    <source>
        <dbReference type="ARBA" id="ARBA00022679"/>
    </source>
</evidence>
<proteinExistence type="predicted"/>
<evidence type="ECO:0000256" key="3">
    <source>
        <dbReference type="ARBA" id="ARBA00023027"/>
    </source>
</evidence>
<evidence type="ECO:0000256" key="4">
    <source>
        <dbReference type="PROSITE-ProRule" id="PRU00236"/>
    </source>
</evidence>
<keyword evidence="4" id="KW-0479">Metal-binding</keyword>
<feature type="binding site" evidence="4">
    <location>
        <position position="145"/>
    </location>
    <ligand>
        <name>Zn(2+)</name>
        <dbReference type="ChEBI" id="CHEBI:29105"/>
    </ligand>
</feature>
<dbReference type="InterPro" id="IPR026590">
    <property type="entry name" value="Ssirtuin_cat_dom"/>
</dbReference>
<dbReference type="GeneID" id="95348798"/>
<dbReference type="NCBIfam" id="NF001752">
    <property type="entry name" value="PRK00481.1-1"/>
    <property type="match status" value="1"/>
</dbReference>
<dbReference type="Pfam" id="PF02146">
    <property type="entry name" value="SIR2"/>
    <property type="match status" value="1"/>
</dbReference>
<dbReference type="EC" id="2.3.1.286" evidence="1"/>
<feature type="binding site" evidence="4">
    <location>
        <position position="127"/>
    </location>
    <ligand>
        <name>Zn(2+)</name>
        <dbReference type="ChEBI" id="CHEBI:29105"/>
    </ligand>
</feature>
<feature type="domain" description="Deacetylase sirtuin-type" evidence="5">
    <location>
        <begin position="1"/>
        <end position="234"/>
    </location>
</feature>
<evidence type="ECO:0000256" key="1">
    <source>
        <dbReference type="ARBA" id="ARBA00012928"/>
    </source>
</evidence>
<dbReference type="EMBL" id="LT630287">
    <property type="protein sequence ID" value="SFV40148.1"/>
    <property type="molecule type" value="Genomic_DNA"/>
</dbReference>
<keyword evidence="3" id="KW-0520">NAD</keyword>
<evidence type="ECO:0000313" key="9">
    <source>
        <dbReference type="Proteomes" id="UP000190935"/>
    </source>
</evidence>
<reference evidence="9" key="3">
    <citation type="submission" date="2016-11" db="EMBL/GenBank/DDBJ databases">
        <authorList>
            <person name="Papadimitriou K."/>
        </authorList>
    </citation>
    <scope>NUCLEOTIDE SEQUENCE [LARGE SCALE GENOMIC DNA]</scope>
    <source>
        <strain evidence="9">ACA-DC 1533</strain>
    </source>
</reference>
<evidence type="ECO:0000313" key="6">
    <source>
        <dbReference type="EMBL" id="KRN81049.1"/>
    </source>
</evidence>
<dbReference type="Proteomes" id="UP000190935">
    <property type="component" value="Chromosome I"/>
</dbReference>
<dbReference type="OrthoDB" id="9800582at2"/>
<evidence type="ECO:0000313" key="7">
    <source>
        <dbReference type="EMBL" id="SFV40148.1"/>
    </source>
</evidence>
<reference evidence="6 8" key="1">
    <citation type="journal article" date="2015" name="Genome Announc.">
        <title>Expanding the biotechnology potential of lactobacilli through comparative genomics of 213 strains and associated genera.</title>
        <authorList>
            <person name="Sun Z."/>
            <person name="Harris H.M."/>
            <person name="McCann A."/>
            <person name="Guo C."/>
            <person name="Argimon S."/>
            <person name="Zhang W."/>
            <person name="Yang X."/>
            <person name="Jeffery I.B."/>
            <person name="Cooney J.C."/>
            <person name="Kagawa T.F."/>
            <person name="Liu W."/>
            <person name="Song Y."/>
            <person name="Salvetti E."/>
            <person name="Wrobel A."/>
            <person name="Rasinkangas P."/>
            <person name="Parkhill J."/>
            <person name="Rea M.C."/>
            <person name="O'Sullivan O."/>
            <person name="Ritari J."/>
            <person name="Douillard F.P."/>
            <person name="Paul Ross R."/>
            <person name="Yang R."/>
            <person name="Briner A.E."/>
            <person name="Felis G.E."/>
            <person name="de Vos W.M."/>
            <person name="Barrangou R."/>
            <person name="Klaenhammer T.R."/>
            <person name="Caufield P.W."/>
            <person name="Cui Y."/>
            <person name="Zhang H."/>
            <person name="O'Toole P.W."/>
        </authorList>
    </citation>
    <scope>NUCLEOTIDE SEQUENCE [LARGE SCALE GENOMIC DNA]</scope>
    <source>
        <strain evidence="6 8">DSM 15353</strain>
    </source>
</reference>
<dbReference type="GO" id="GO:0017136">
    <property type="term" value="F:histone deacetylase activity, NAD-dependent"/>
    <property type="evidence" value="ECO:0007669"/>
    <property type="project" value="TreeGrafter"/>
</dbReference>
<dbReference type="Proteomes" id="UP000051491">
    <property type="component" value="Unassembled WGS sequence"/>
</dbReference>
<dbReference type="GO" id="GO:0046872">
    <property type="term" value="F:metal ion binding"/>
    <property type="evidence" value="ECO:0007669"/>
    <property type="project" value="UniProtKB-KW"/>
</dbReference>
<evidence type="ECO:0000313" key="8">
    <source>
        <dbReference type="Proteomes" id="UP000051491"/>
    </source>
</evidence>
<feature type="binding site" evidence="4">
    <location>
        <position position="124"/>
    </location>
    <ligand>
        <name>Zn(2+)</name>
        <dbReference type="ChEBI" id="CHEBI:29105"/>
    </ligand>
</feature>
<keyword evidence="2" id="KW-0808">Transferase</keyword>
<dbReference type="KEGG" id="laca:LAC1533_0728"/>
<dbReference type="RefSeq" id="WP_010499380.1">
    <property type="nucleotide sequence ID" value="NZ_CP113926.1"/>
</dbReference>
<accession>A0A0R2JVG2</accession>
<evidence type="ECO:0000259" key="5">
    <source>
        <dbReference type="PROSITE" id="PS50305"/>
    </source>
</evidence>
<sequence length="234" mass="25674">MTELNDLLNQAKHVVFMTGAGVSTASGIPDYRSKNGLYAGQEAPEYLLSAQCLQREPQKHYDFVTKSMIYPDAVPNVIHEKMAEFAQKKGAMIITQNIDGLHSKAGTPAEKLVEFHGNLTNVYCQKCGQTATLAEYQQDMHHKGCGGILRTGIVLYGEPINEDNLRRSLAAIESADLLVVVGTSFVVYPFAGLISYRSLHAKLVAVNKQRISIPENGVMIQNDATKEFSSVNVE</sequence>
<organism evidence="6 8">
    <name type="scientific">Ligilactobacillus acidipiscis</name>
    <dbReference type="NCBI Taxonomy" id="89059"/>
    <lineage>
        <taxon>Bacteria</taxon>
        <taxon>Bacillati</taxon>
        <taxon>Bacillota</taxon>
        <taxon>Bacilli</taxon>
        <taxon>Lactobacillales</taxon>
        <taxon>Lactobacillaceae</taxon>
        <taxon>Ligilactobacillus</taxon>
    </lineage>
</organism>
<dbReference type="PATRIC" id="fig|89059.3.peg.2273"/>
<dbReference type="Gene3D" id="3.30.1600.10">
    <property type="entry name" value="SIR2/SIRT2 'Small Domain"/>
    <property type="match status" value="1"/>
</dbReference>
<dbReference type="InterPro" id="IPR050134">
    <property type="entry name" value="NAD-dep_sirtuin_deacylases"/>
</dbReference>
<feature type="binding site" evidence="4">
    <location>
        <position position="142"/>
    </location>
    <ligand>
        <name>Zn(2+)</name>
        <dbReference type="ChEBI" id="CHEBI:29105"/>
    </ligand>
</feature>
<dbReference type="Gene3D" id="3.40.50.1220">
    <property type="entry name" value="TPP-binding domain"/>
    <property type="match status" value="1"/>
</dbReference>
<dbReference type="PANTHER" id="PTHR11085:SF4">
    <property type="entry name" value="NAD-DEPENDENT PROTEIN DEACYLASE"/>
    <property type="match status" value="1"/>
</dbReference>
<dbReference type="AlphaFoldDB" id="A0A0R2JVG2"/>
<dbReference type="GO" id="GO:0070403">
    <property type="term" value="F:NAD+ binding"/>
    <property type="evidence" value="ECO:0007669"/>
    <property type="project" value="InterPro"/>
</dbReference>
<gene>
    <name evidence="6" type="ORF">IV43_GL002153</name>
    <name evidence="7" type="ORF">LAC1533_0728</name>
</gene>
<dbReference type="SUPFAM" id="SSF52467">
    <property type="entry name" value="DHS-like NAD/FAD-binding domain"/>
    <property type="match status" value="1"/>
</dbReference>
<dbReference type="STRING" id="89059.LAC1533_0728"/>
<dbReference type="EMBL" id="JQBK01000088">
    <property type="protein sequence ID" value="KRN81049.1"/>
    <property type="molecule type" value="Genomic_DNA"/>
</dbReference>
<dbReference type="InterPro" id="IPR029035">
    <property type="entry name" value="DHS-like_NAD/FAD-binding_dom"/>
</dbReference>
<feature type="active site" description="Proton acceptor" evidence="4">
    <location>
        <position position="116"/>
    </location>
</feature>
<protein>
    <recommendedName>
        <fullName evidence="1">protein acetyllysine N-acetyltransferase</fullName>
        <ecNumber evidence="1">2.3.1.286</ecNumber>
    </recommendedName>
</protein>
<dbReference type="PROSITE" id="PS50305">
    <property type="entry name" value="SIRTUIN"/>
    <property type="match status" value="1"/>
</dbReference>
<dbReference type="InterPro" id="IPR026591">
    <property type="entry name" value="Sirtuin_cat_small_dom_sf"/>
</dbReference>
<dbReference type="PANTHER" id="PTHR11085">
    <property type="entry name" value="NAD-DEPENDENT PROTEIN DEACYLASE SIRTUIN-5, MITOCHONDRIAL-RELATED"/>
    <property type="match status" value="1"/>
</dbReference>
<name>A0A0R2JVG2_9LACO</name>